<reference evidence="1" key="1">
    <citation type="submission" date="2019-08" db="EMBL/GenBank/DDBJ databases">
        <authorList>
            <person name="Kucharzyk K."/>
            <person name="Murdoch R.W."/>
            <person name="Higgins S."/>
            <person name="Loffler F."/>
        </authorList>
    </citation>
    <scope>NUCLEOTIDE SEQUENCE</scope>
</reference>
<comment type="caution">
    <text evidence="1">The sequence shown here is derived from an EMBL/GenBank/DDBJ whole genome shotgun (WGS) entry which is preliminary data.</text>
</comment>
<proteinExistence type="predicted"/>
<dbReference type="EMBL" id="VSSQ01141919">
    <property type="protein sequence ID" value="MPN63055.1"/>
    <property type="molecule type" value="Genomic_DNA"/>
</dbReference>
<gene>
    <name evidence="1" type="ORF">SDC9_210809</name>
</gene>
<evidence type="ECO:0000313" key="1">
    <source>
        <dbReference type="EMBL" id="MPN63055.1"/>
    </source>
</evidence>
<sequence length="88" mass="9856">MVARVAHHFIVQPFAAQLLHQPRRAKATGLAVNDGIHHPLHADEAALFQLVENGLQVITLFHIRRQLALQLQPRMLALPQQLQGSAFE</sequence>
<protein>
    <submittedName>
        <fullName evidence="1">Uncharacterized protein</fullName>
    </submittedName>
</protein>
<name>A0A645JH86_9ZZZZ</name>
<accession>A0A645JH86</accession>
<dbReference type="AlphaFoldDB" id="A0A645JH86"/>
<organism evidence="1">
    <name type="scientific">bioreactor metagenome</name>
    <dbReference type="NCBI Taxonomy" id="1076179"/>
    <lineage>
        <taxon>unclassified sequences</taxon>
        <taxon>metagenomes</taxon>
        <taxon>ecological metagenomes</taxon>
    </lineage>
</organism>